<accession>A0A2A4CM36</accession>
<dbReference type="InterPro" id="IPR050832">
    <property type="entry name" value="Bact_Acetyltransf"/>
</dbReference>
<comment type="caution">
    <text evidence="4">The sequence shown here is derived from an EMBL/GenBank/DDBJ whole genome shotgun (WGS) entry which is preliminary data.</text>
</comment>
<dbReference type="Proteomes" id="UP000243507">
    <property type="component" value="Unassembled WGS sequence"/>
</dbReference>
<dbReference type="InterPro" id="IPR016181">
    <property type="entry name" value="Acyl_CoA_acyltransferase"/>
</dbReference>
<sequence length="165" mass="17319">MIIRAETPADYAEIAALVAAAFAPEPHSDGSEPAIIERLRAANALQVALVAEEGGQVLGHIAASPATVDGQGGWSGIGPLAARPGHQRQGIGSALMRAALTELRTQGLRGAVLVGDPAYYSRFGFARFKGLFVPDIPDWAVQALPFGAEQPKGRIRFHKAFGLPE</sequence>
<keyword evidence="2" id="KW-0012">Acyltransferase</keyword>
<evidence type="ECO:0000313" key="4">
    <source>
        <dbReference type="EMBL" id="PCD75665.1"/>
    </source>
</evidence>
<evidence type="ECO:0000256" key="2">
    <source>
        <dbReference type="ARBA" id="ARBA00023315"/>
    </source>
</evidence>
<dbReference type="Pfam" id="PF13527">
    <property type="entry name" value="Acetyltransf_9"/>
    <property type="match status" value="1"/>
</dbReference>
<dbReference type="EMBL" id="NTJD01000011">
    <property type="protein sequence ID" value="PCD75665.1"/>
    <property type="molecule type" value="Genomic_DNA"/>
</dbReference>
<dbReference type="CDD" id="cd04301">
    <property type="entry name" value="NAT_SF"/>
    <property type="match status" value="1"/>
</dbReference>
<evidence type="ECO:0000256" key="1">
    <source>
        <dbReference type="ARBA" id="ARBA00022679"/>
    </source>
</evidence>
<keyword evidence="1 4" id="KW-0808">Transferase</keyword>
<evidence type="ECO:0000313" key="5">
    <source>
        <dbReference type="Proteomes" id="UP000243507"/>
    </source>
</evidence>
<evidence type="ECO:0000259" key="3">
    <source>
        <dbReference type="PROSITE" id="PS51186"/>
    </source>
</evidence>
<gene>
    <name evidence="4" type="ORF">CLN94_13015</name>
</gene>
<dbReference type="Gene3D" id="3.40.630.30">
    <property type="match status" value="1"/>
</dbReference>
<dbReference type="OrthoDB" id="9797178at2"/>
<dbReference type="InterPro" id="IPR000182">
    <property type="entry name" value="GNAT_dom"/>
</dbReference>
<dbReference type="PROSITE" id="PS51186">
    <property type="entry name" value="GNAT"/>
    <property type="match status" value="1"/>
</dbReference>
<dbReference type="PANTHER" id="PTHR43877:SF1">
    <property type="entry name" value="ACETYLTRANSFERASE"/>
    <property type="match status" value="1"/>
</dbReference>
<organism evidence="4 5">
    <name type="scientific">Pseudothioclava arenosa</name>
    <dbReference type="NCBI Taxonomy" id="1795308"/>
    <lineage>
        <taxon>Bacteria</taxon>
        <taxon>Pseudomonadati</taxon>
        <taxon>Pseudomonadota</taxon>
        <taxon>Alphaproteobacteria</taxon>
        <taxon>Rhodobacterales</taxon>
        <taxon>Paracoccaceae</taxon>
        <taxon>Pseudothioclava</taxon>
    </lineage>
</organism>
<dbReference type="RefSeq" id="WP_096434382.1">
    <property type="nucleotide sequence ID" value="NZ_NTJD01000011.1"/>
</dbReference>
<dbReference type="SUPFAM" id="SSF55729">
    <property type="entry name" value="Acyl-CoA N-acyltransferases (Nat)"/>
    <property type="match status" value="1"/>
</dbReference>
<keyword evidence="5" id="KW-1185">Reference proteome</keyword>
<dbReference type="GO" id="GO:0016747">
    <property type="term" value="F:acyltransferase activity, transferring groups other than amino-acyl groups"/>
    <property type="evidence" value="ECO:0007669"/>
    <property type="project" value="InterPro"/>
</dbReference>
<dbReference type="PANTHER" id="PTHR43877">
    <property type="entry name" value="AMINOALKYLPHOSPHONATE N-ACETYLTRANSFERASE-RELATED-RELATED"/>
    <property type="match status" value="1"/>
</dbReference>
<reference evidence="4 5" key="1">
    <citation type="submission" date="2017-09" db="EMBL/GenBank/DDBJ databases">
        <title>A multilocus sequence analysis scheme for characterization of bacteria in the genus Thioclava.</title>
        <authorList>
            <person name="Liu Y."/>
            <person name="Shao Z."/>
        </authorList>
    </citation>
    <scope>NUCLEOTIDE SEQUENCE [LARGE SCALE GENOMIC DNA]</scope>
    <source>
        <strain evidence="4 5">CAU 1312</strain>
    </source>
</reference>
<name>A0A2A4CM36_9RHOB</name>
<proteinExistence type="predicted"/>
<protein>
    <submittedName>
        <fullName evidence="4">GNAT family N-acetyltransferase</fullName>
    </submittedName>
</protein>
<dbReference type="AlphaFoldDB" id="A0A2A4CM36"/>
<feature type="domain" description="N-acetyltransferase" evidence="3">
    <location>
        <begin position="1"/>
        <end position="151"/>
    </location>
</feature>